<comment type="similarity">
    <text evidence="2">Belongs to the iron/ascorbate-dependent oxidoreductase family.</text>
</comment>
<dbReference type="EMBL" id="JAFIRA010000025">
    <property type="protein sequence ID" value="MCJ2543319.1"/>
    <property type="molecule type" value="Genomic_DNA"/>
</dbReference>
<proteinExistence type="inferred from homology"/>
<evidence type="ECO:0000313" key="6">
    <source>
        <dbReference type="Proteomes" id="UP000830835"/>
    </source>
</evidence>
<evidence type="ECO:0000313" key="5">
    <source>
        <dbReference type="EMBL" id="MCJ2543319.1"/>
    </source>
</evidence>
<feature type="region of interest" description="Disordered" evidence="3">
    <location>
        <begin position="1"/>
        <end position="24"/>
    </location>
</feature>
<keyword evidence="2" id="KW-0479">Metal-binding</keyword>
<dbReference type="Proteomes" id="UP000830835">
    <property type="component" value="Unassembled WGS sequence"/>
</dbReference>
<feature type="domain" description="Fe2OG dioxygenase" evidence="4">
    <location>
        <begin position="199"/>
        <end position="301"/>
    </location>
</feature>
<dbReference type="InterPro" id="IPR044861">
    <property type="entry name" value="IPNS-like_FE2OG_OXY"/>
</dbReference>
<dbReference type="PROSITE" id="PS51471">
    <property type="entry name" value="FE2OG_OXY"/>
    <property type="match status" value="1"/>
</dbReference>
<comment type="caution">
    <text evidence="5">The sequence shown here is derived from an EMBL/GenBank/DDBJ whole genome shotgun (WGS) entry which is preliminary data.</text>
</comment>
<accession>A0ABT0CBZ9</accession>
<dbReference type="InterPro" id="IPR050231">
    <property type="entry name" value="Iron_ascorbate_oxido_reductase"/>
</dbReference>
<keyword evidence="2" id="KW-0560">Oxidoreductase</keyword>
<organism evidence="5 6">
    <name type="scientific">Thermostichus vulcanus str. 'Rupite'</name>
    <dbReference type="NCBI Taxonomy" id="2813851"/>
    <lineage>
        <taxon>Bacteria</taxon>
        <taxon>Bacillati</taxon>
        <taxon>Cyanobacteriota</taxon>
        <taxon>Cyanophyceae</taxon>
        <taxon>Thermostichales</taxon>
        <taxon>Thermostichaceae</taxon>
        <taxon>Thermostichus</taxon>
    </lineage>
</organism>
<comment type="pathway">
    <text evidence="1">Antibiotic biosynthesis.</text>
</comment>
<evidence type="ECO:0000256" key="3">
    <source>
        <dbReference type="SAM" id="MobiDB-lite"/>
    </source>
</evidence>
<dbReference type="PANTHER" id="PTHR47990">
    <property type="entry name" value="2-OXOGLUTARATE (2OG) AND FE(II)-DEPENDENT OXYGENASE SUPERFAMILY PROTEIN-RELATED"/>
    <property type="match status" value="1"/>
</dbReference>
<dbReference type="Gene3D" id="2.60.120.330">
    <property type="entry name" value="B-lactam Antibiotic, Isopenicillin N Synthase, Chain"/>
    <property type="match status" value="1"/>
</dbReference>
<evidence type="ECO:0000256" key="2">
    <source>
        <dbReference type="RuleBase" id="RU003682"/>
    </source>
</evidence>
<protein>
    <submittedName>
        <fullName evidence="5">Isopenicillin N synthase family oxygenase</fullName>
    </submittedName>
</protein>
<reference evidence="5" key="1">
    <citation type="submission" date="2021-02" db="EMBL/GenBank/DDBJ databases">
        <title>The CRISPR/cas machinery reduction and long-range gene transfer in the hot spring cyanobacterium Synechococcus.</title>
        <authorList>
            <person name="Dvorak P."/>
            <person name="Jahodarova E."/>
            <person name="Hasler P."/>
            <person name="Poulickova A."/>
        </authorList>
    </citation>
    <scope>NUCLEOTIDE SEQUENCE</scope>
    <source>
        <strain evidence="5">Rupite</strain>
    </source>
</reference>
<dbReference type="InterPro" id="IPR027443">
    <property type="entry name" value="IPNS-like_sf"/>
</dbReference>
<evidence type="ECO:0000256" key="1">
    <source>
        <dbReference type="ARBA" id="ARBA00004792"/>
    </source>
</evidence>
<sequence length="353" mass="39331">MVAVQDPHSRPQPRQGWGGRDPDATLQAPEIPVIDIGALGFTDEPDSGQAVAQAIGRACQEIGFFYVVNHGVPQDLREQVFVEAKRFFALPLEEKLKIPATRDHYRGYLALQSKGYANGKGDFFEGFKMQLDLGPEDPDVRAGKPLHAPNKWPENLPGFRETLLTYQAAMHELADRIAQGFALALGVDRYFFRPFFQKPLTQLSLMHYPPQPPETLGDYFGVHPHSDTGAFTILMQDETGGLEVGHRSGEWVSAPPIPDTYLINIGDMMARWTNDRFTSTPHRVINRANQNRISVPFFVNPDYDAVVECIPTCQSATVPARYPATHVGDYILGVYTSGWQGEEGFQKESTSLV</sequence>
<keyword evidence="6" id="KW-1185">Reference proteome</keyword>
<dbReference type="Pfam" id="PF14226">
    <property type="entry name" value="DIOX_N"/>
    <property type="match status" value="1"/>
</dbReference>
<name>A0ABT0CBZ9_THEVL</name>
<dbReference type="InterPro" id="IPR005123">
    <property type="entry name" value="Oxoglu/Fe-dep_dioxygenase_dom"/>
</dbReference>
<evidence type="ECO:0000259" key="4">
    <source>
        <dbReference type="PROSITE" id="PS51471"/>
    </source>
</evidence>
<dbReference type="InterPro" id="IPR026992">
    <property type="entry name" value="DIOX_N"/>
</dbReference>
<dbReference type="SUPFAM" id="SSF51197">
    <property type="entry name" value="Clavaminate synthase-like"/>
    <property type="match status" value="1"/>
</dbReference>
<dbReference type="PRINTS" id="PR00682">
    <property type="entry name" value="IPNSYNTHASE"/>
</dbReference>
<dbReference type="Pfam" id="PF03171">
    <property type="entry name" value="2OG-FeII_Oxy"/>
    <property type="match status" value="1"/>
</dbReference>
<dbReference type="RefSeq" id="WP_244350596.1">
    <property type="nucleotide sequence ID" value="NZ_JAFIRA010000025.1"/>
</dbReference>
<gene>
    <name evidence="5" type="ORF">JX360_10445</name>
</gene>
<keyword evidence="2" id="KW-0408">Iron</keyword>